<accession>A0AA38UGB2</accession>
<feature type="chain" id="PRO_5041260991" evidence="2">
    <location>
        <begin position="22"/>
        <end position="131"/>
    </location>
</feature>
<protein>
    <submittedName>
        <fullName evidence="3">Uncharacterized protein</fullName>
    </submittedName>
</protein>
<gene>
    <name evidence="3" type="ORF">F5878DRAFT_643021</name>
</gene>
<keyword evidence="4" id="KW-1185">Reference proteome</keyword>
<name>A0AA38UGB2_9AGAR</name>
<proteinExistence type="predicted"/>
<comment type="caution">
    <text evidence="3">The sequence shown here is derived from an EMBL/GenBank/DDBJ whole genome shotgun (WGS) entry which is preliminary data.</text>
</comment>
<feature type="compositionally biased region" description="Low complexity" evidence="1">
    <location>
        <begin position="74"/>
        <end position="87"/>
    </location>
</feature>
<evidence type="ECO:0000313" key="3">
    <source>
        <dbReference type="EMBL" id="KAJ3837122.1"/>
    </source>
</evidence>
<reference evidence="3" key="1">
    <citation type="submission" date="2022-08" db="EMBL/GenBank/DDBJ databases">
        <authorList>
            <consortium name="DOE Joint Genome Institute"/>
            <person name="Min B."/>
            <person name="Riley R."/>
            <person name="Sierra-Patev S."/>
            <person name="Naranjo-Ortiz M."/>
            <person name="Looney B."/>
            <person name="Konkel Z."/>
            <person name="Slot J.C."/>
            <person name="Sakamoto Y."/>
            <person name="Steenwyk J.L."/>
            <person name="Rokas A."/>
            <person name="Carro J."/>
            <person name="Camarero S."/>
            <person name="Ferreira P."/>
            <person name="Molpeceres G."/>
            <person name="Ruiz-Duenas F.J."/>
            <person name="Serrano A."/>
            <person name="Henrissat B."/>
            <person name="Drula E."/>
            <person name="Hughes K.W."/>
            <person name="Mata J.L."/>
            <person name="Ishikawa N.K."/>
            <person name="Vargas-Isla R."/>
            <person name="Ushijima S."/>
            <person name="Smith C.A."/>
            <person name="Ahrendt S."/>
            <person name="Andreopoulos W."/>
            <person name="He G."/>
            <person name="Labutti K."/>
            <person name="Lipzen A."/>
            <person name="Ng V."/>
            <person name="Sandor L."/>
            <person name="Barry K."/>
            <person name="Martinez A.T."/>
            <person name="Xiao Y."/>
            <person name="Gibbons J.G."/>
            <person name="Terashima K."/>
            <person name="Hibbett D.S."/>
            <person name="Grigoriev I.V."/>
        </authorList>
    </citation>
    <scope>NUCLEOTIDE SEQUENCE</scope>
    <source>
        <strain evidence="3">TFB9207</strain>
    </source>
</reference>
<sequence>MRVPAYSTLIFGVLCLRFVAAAPFPAISKAQAATADTTYSGRRENVHPSIHIRGDPPANVNADAEDKIDANLLSSQTASGGSSGTTTNNELCEDKETTECTSSGNGHLPGWKVVAKAMEGLTITEGSVFLL</sequence>
<keyword evidence="2" id="KW-0732">Signal</keyword>
<evidence type="ECO:0000256" key="2">
    <source>
        <dbReference type="SAM" id="SignalP"/>
    </source>
</evidence>
<evidence type="ECO:0000313" key="4">
    <source>
        <dbReference type="Proteomes" id="UP001163846"/>
    </source>
</evidence>
<dbReference type="Proteomes" id="UP001163846">
    <property type="component" value="Unassembled WGS sequence"/>
</dbReference>
<feature type="signal peptide" evidence="2">
    <location>
        <begin position="1"/>
        <end position="21"/>
    </location>
</feature>
<dbReference type="AlphaFoldDB" id="A0AA38UGB2"/>
<dbReference type="EMBL" id="MU806269">
    <property type="protein sequence ID" value="KAJ3837122.1"/>
    <property type="molecule type" value="Genomic_DNA"/>
</dbReference>
<feature type="region of interest" description="Disordered" evidence="1">
    <location>
        <begin position="39"/>
        <end position="105"/>
    </location>
</feature>
<evidence type="ECO:0000256" key="1">
    <source>
        <dbReference type="SAM" id="MobiDB-lite"/>
    </source>
</evidence>
<organism evidence="3 4">
    <name type="scientific">Lentinula raphanica</name>
    <dbReference type="NCBI Taxonomy" id="153919"/>
    <lineage>
        <taxon>Eukaryota</taxon>
        <taxon>Fungi</taxon>
        <taxon>Dikarya</taxon>
        <taxon>Basidiomycota</taxon>
        <taxon>Agaricomycotina</taxon>
        <taxon>Agaricomycetes</taxon>
        <taxon>Agaricomycetidae</taxon>
        <taxon>Agaricales</taxon>
        <taxon>Marasmiineae</taxon>
        <taxon>Omphalotaceae</taxon>
        <taxon>Lentinula</taxon>
    </lineage>
</organism>